<dbReference type="InterPro" id="IPR029016">
    <property type="entry name" value="GAF-like_dom_sf"/>
</dbReference>
<reference evidence="2 3" key="1">
    <citation type="journal article" date="2012" name="Int. J. Syst. Evol. Microbiol.">
        <title>Shewanella dokdonensis sp. nov., isolated from seawater.</title>
        <authorList>
            <person name="Sung H.R."/>
            <person name="Yoon J.H."/>
            <person name="Ghim S.Y."/>
        </authorList>
    </citation>
    <scope>NUCLEOTIDE SEQUENCE [LARGE SCALE GENOMIC DNA]</scope>
    <source>
        <strain evidence="2 3">DSM 23626</strain>
    </source>
</reference>
<dbReference type="PANTHER" id="PTHR33525:SF3">
    <property type="entry name" value="RIBONUCLEASE Y"/>
    <property type="match status" value="1"/>
</dbReference>
<dbReference type="Gene3D" id="3.30.450.40">
    <property type="match status" value="1"/>
</dbReference>
<dbReference type="RefSeq" id="WP_213683491.1">
    <property type="nucleotide sequence ID" value="NZ_CP074572.1"/>
</dbReference>
<dbReference type="Proteomes" id="UP000676428">
    <property type="component" value="Chromosome"/>
</dbReference>
<evidence type="ECO:0000313" key="3">
    <source>
        <dbReference type="Proteomes" id="UP000676428"/>
    </source>
</evidence>
<dbReference type="SUPFAM" id="SSF109604">
    <property type="entry name" value="HD-domain/PDEase-like"/>
    <property type="match status" value="1"/>
</dbReference>
<name>A0ABX8DLZ1_9GAMM</name>
<protein>
    <submittedName>
        <fullName evidence="2">HDOD domain-containing protein</fullName>
    </submittedName>
</protein>
<evidence type="ECO:0000259" key="1">
    <source>
        <dbReference type="PROSITE" id="PS51833"/>
    </source>
</evidence>
<dbReference type="Pfam" id="PF08668">
    <property type="entry name" value="HDOD"/>
    <property type="match status" value="1"/>
</dbReference>
<dbReference type="PANTHER" id="PTHR33525">
    <property type="match status" value="1"/>
</dbReference>
<accession>A0ABX8DLZ1</accession>
<gene>
    <name evidence="2" type="ORF">KHX94_16285</name>
</gene>
<dbReference type="Pfam" id="PF13492">
    <property type="entry name" value="GAF_3"/>
    <property type="match status" value="1"/>
</dbReference>
<dbReference type="Gene3D" id="1.10.3210.10">
    <property type="entry name" value="Hypothetical protein af1432"/>
    <property type="match status" value="1"/>
</dbReference>
<evidence type="ECO:0000313" key="2">
    <source>
        <dbReference type="EMBL" id="QVK24912.1"/>
    </source>
</evidence>
<keyword evidence="3" id="KW-1185">Reference proteome</keyword>
<dbReference type="InterPro" id="IPR052340">
    <property type="entry name" value="RNase_Y/CdgJ"/>
</dbReference>
<dbReference type="InterPro" id="IPR003018">
    <property type="entry name" value="GAF"/>
</dbReference>
<feature type="domain" description="HDOD" evidence="1">
    <location>
        <begin position="1"/>
        <end position="203"/>
    </location>
</feature>
<dbReference type="PROSITE" id="PS51833">
    <property type="entry name" value="HDOD"/>
    <property type="match status" value="1"/>
</dbReference>
<dbReference type="InterPro" id="IPR013976">
    <property type="entry name" value="HDOD"/>
</dbReference>
<organism evidence="2 3">
    <name type="scientific">Shewanella dokdonensis</name>
    <dbReference type="NCBI Taxonomy" id="712036"/>
    <lineage>
        <taxon>Bacteria</taxon>
        <taxon>Pseudomonadati</taxon>
        <taxon>Pseudomonadota</taxon>
        <taxon>Gammaproteobacteria</taxon>
        <taxon>Alteromonadales</taxon>
        <taxon>Shewanellaceae</taxon>
        <taxon>Shewanella</taxon>
    </lineage>
</organism>
<sequence length="491" mass="54683">MPALGSMIRTLEQLAKDEVSSMAVLGRSIMHDNALTSRVLRVANSAIYNKGISQVTTLSRAAVVLGFDVIRNICITAKLLTSLLESNNMSPAVYQRLLKLMAHSFQSAMLTKMMLADYGEELQEEAFIASLLYHLGESAFWSVAGQPADELDALLANCEDNVSCLQVSRDYLGVSFNQLTQGLARSWGLGELLMKSLLNPDERTPEVRTIFLANKLSDVMSDSQASPDELQRRLQQCAELMALPTSEFQQRLQHCLDATRRLTVDYGAKVLLQHLPKRETLTQLAPSPHLVPRVADTGVLLEKLRQLTLLAQDKPDFNQVILTALPAMLDGIGLDRCAVLLLSPNRKRLQPRLAIGDNADLMKQSFVLELSDDAVMLRACLEKQQACWQGKDTPELPMGEILQQLLPVNGYLMAPLRVENKTIGIFYADRQTTGRDICQQDFDSFTHVAQLANLCLSLALRGFNRLFTENLYLICDARCQGIGYWETQVIL</sequence>
<dbReference type="EMBL" id="CP074572">
    <property type="protein sequence ID" value="QVK24912.1"/>
    <property type="molecule type" value="Genomic_DNA"/>
</dbReference>
<dbReference type="SUPFAM" id="SSF55781">
    <property type="entry name" value="GAF domain-like"/>
    <property type="match status" value="1"/>
</dbReference>
<proteinExistence type="predicted"/>